<organism evidence="7 8">
    <name type="scientific">Alterisphingorhabdus coralli</name>
    <dbReference type="NCBI Taxonomy" id="3071408"/>
    <lineage>
        <taxon>Bacteria</taxon>
        <taxon>Pseudomonadati</taxon>
        <taxon>Pseudomonadota</taxon>
        <taxon>Alphaproteobacteria</taxon>
        <taxon>Sphingomonadales</taxon>
        <taxon>Sphingomonadaceae</taxon>
        <taxon>Alterisphingorhabdus (ex Yan et al. 2024)</taxon>
    </lineage>
</organism>
<evidence type="ECO:0000256" key="4">
    <source>
        <dbReference type="ARBA" id="ARBA00023136"/>
    </source>
</evidence>
<evidence type="ECO:0000313" key="8">
    <source>
        <dbReference type="Proteomes" id="UP001302429"/>
    </source>
</evidence>
<evidence type="ECO:0000256" key="3">
    <source>
        <dbReference type="ARBA" id="ARBA00022989"/>
    </source>
</evidence>
<gene>
    <name evidence="7" type="ORF">RB602_05540</name>
</gene>
<keyword evidence="8" id="KW-1185">Reference proteome</keyword>
<dbReference type="PANTHER" id="PTHR38480:SF1">
    <property type="entry name" value="SLR0254 PROTEIN"/>
    <property type="match status" value="1"/>
</dbReference>
<feature type="transmembrane region" description="Helical" evidence="5">
    <location>
        <begin position="50"/>
        <end position="72"/>
    </location>
</feature>
<sequence length="317" mass="35658">MMMAGKAAPALRQSGLRKFDRMLVTPEGVGLNISVASASTRFGALMLDMVFINLIYIAYFLVLTLLFSLLGLNSALMFEGKAEALNGIVSFLFVVSIIFVFLVRNGYFLYFELSPQGATWGKRILGIRVASRDGGRLAPEAVVARNLLREVELFLPIQFIVLLMVQGNSSTLTLWAGVIWVLIFAFFLLFNKDRMRCGDLIAGTWVVHAPKQQLTEVVAPQDSMASAARHGADYRFSDAELAIYGEYELQTLERVLRDRSEESERTVYVAICNKLGWEPGSGDERAFLENYYTQLRQKLESGMRFGKRRANKYEREG</sequence>
<comment type="subcellular location">
    <subcellularLocation>
        <location evidence="1">Membrane</location>
        <topology evidence="1">Multi-pass membrane protein</topology>
    </subcellularLocation>
</comment>
<keyword evidence="4 5" id="KW-0472">Membrane</keyword>
<dbReference type="AlphaFoldDB" id="A0AA97F9T9"/>
<evidence type="ECO:0000256" key="2">
    <source>
        <dbReference type="ARBA" id="ARBA00022692"/>
    </source>
</evidence>
<feature type="transmembrane region" description="Helical" evidence="5">
    <location>
        <begin position="172"/>
        <end position="190"/>
    </location>
</feature>
<dbReference type="KEGG" id="acoa:RB602_05540"/>
<accession>A0AA97F9T9</accession>
<evidence type="ECO:0000256" key="1">
    <source>
        <dbReference type="ARBA" id="ARBA00004141"/>
    </source>
</evidence>
<dbReference type="Pfam" id="PF06271">
    <property type="entry name" value="RDD"/>
    <property type="match status" value="1"/>
</dbReference>
<name>A0AA97F9T9_9SPHN</name>
<feature type="domain" description="RDD" evidence="6">
    <location>
        <begin position="35"/>
        <end position="203"/>
    </location>
</feature>
<evidence type="ECO:0000256" key="5">
    <source>
        <dbReference type="SAM" id="Phobius"/>
    </source>
</evidence>
<keyword evidence="2 5" id="KW-0812">Transmembrane</keyword>
<evidence type="ECO:0000313" key="7">
    <source>
        <dbReference type="EMBL" id="WOE76176.1"/>
    </source>
</evidence>
<dbReference type="InterPro" id="IPR010432">
    <property type="entry name" value="RDD"/>
</dbReference>
<dbReference type="EMBL" id="CP136594">
    <property type="protein sequence ID" value="WOE76176.1"/>
    <property type="molecule type" value="Genomic_DNA"/>
</dbReference>
<dbReference type="GO" id="GO:0016020">
    <property type="term" value="C:membrane"/>
    <property type="evidence" value="ECO:0007669"/>
    <property type="project" value="UniProtKB-SubCell"/>
</dbReference>
<reference evidence="7 8" key="1">
    <citation type="submission" date="2023-10" db="EMBL/GenBank/DDBJ databases">
        <title>Complete genome sequence of a Sphingomonadaceae bacterium.</title>
        <authorList>
            <person name="Yan C."/>
        </authorList>
    </citation>
    <scope>NUCLEOTIDE SEQUENCE [LARGE SCALE GENOMIC DNA]</scope>
    <source>
        <strain evidence="7 8">SCSIO 66989</strain>
    </source>
</reference>
<dbReference type="Proteomes" id="UP001302429">
    <property type="component" value="Chromosome"/>
</dbReference>
<feature type="transmembrane region" description="Helical" evidence="5">
    <location>
        <begin position="84"/>
        <end position="103"/>
    </location>
</feature>
<dbReference type="PANTHER" id="PTHR38480">
    <property type="entry name" value="SLR0254 PROTEIN"/>
    <property type="match status" value="1"/>
</dbReference>
<dbReference type="RefSeq" id="WP_317083693.1">
    <property type="nucleotide sequence ID" value="NZ_CP136594.1"/>
</dbReference>
<evidence type="ECO:0000259" key="6">
    <source>
        <dbReference type="Pfam" id="PF06271"/>
    </source>
</evidence>
<protein>
    <submittedName>
        <fullName evidence="7">RDD family protein</fullName>
    </submittedName>
</protein>
<proteinExistence type="predicted"/>
<keyword evidence="3 5" id="KW-1133">Transmembrane helix</keyword>